<evidence type="ECO:0000256" key="1">
    <source>
        <dbReference type="ARBA" id="ARBA00022737"/>
    </source>
</evidence>
<dbReference type="PANTHER" id="PTHR24014">
    <property type="entry name" value="2-OXOGLUTARATE AND IRON-DEPENDENT OXYGENASE DOMAIN-CONTAINING PROTEIN 2"/>
    <property type="match status" value="1"/>
</dbReference>
<dbReference type="PROSITE" id="PS51375">
    <property type="entry name" value="PPR"/>
    <property type="match status" value="2"/>
</dbReference>
<organism evidence="5">
    <name type="scientific">Cacopsylla melanoneura</name>
    <dbReference type="NCBI Taxonomy" id="428564"/>
    <lineage>
        <taxon>Eukaryota</taxon>
        <taxon>Metazoa</taxon>
        <taxon>Ecdysozoa</taxon>
        <taxon>Arthropoda</taxon>
        <taxon>Hexapoda</taxon>
        <taxon>Insecta</taxon>
        <taxon>Pterygota</taxon>
        <taxon>Neoptera</taxon>
        <taxon>Paraneoptera</taxon>
        <taxon>Hemiptera</taxon>
        <taxon>Sternorrhyncha</taxon>
        <taxon>Psylloidea</taxon>
        <taxon>Psyllidae</taxon>
        <taxon>Psyllinae</taxon>
        <taxon>Cacopsylla</taxon>
    </lineage>
</organism>
<protein>
    <submittedName>
        <fullName evidence="5">Pentatricopeptide repeat-containing protein 1, mitochondrial</fullName>
    </submittedName>
</protein>
<feature type="region of interest" description="Disordered" evidence="3">
    <location>
        <begin position="393"/>
        <end position="420"/>
    </location>
</feature>
<proteinExistence type="predicted"/>
<dbReference type="Pfam" id="PF17177">
    <property type="entry name" value="PPR_long"/>
    <property type="match status" value="1"/>
</dbReference>
<evidence type="ECO:0000256" key="3">
    <source>
        <dbReference type="SAM" id="MobiDB-lite"/>
    </source>
</evidence>
<dbReference type="InterPro" id="IPR002885">
    <property type="entry name" value="PPR_rpt"/>
</dbReference>
<sequence length="718" mass="81486">MSQIIRLSRTCYHSCLIANHIKSKKCFINIPKSFIHTTQYAQKEKHFEDPSTIKEQTGDEREEILERIKRTALEEEKKRTTFKNDPDHIQRTTEVIDLKGPYKPPPLSAELDLLLKDNDPDTFGTLSKNVRTLVETNEFPDEADDVIETEIVDEKSGAVREHNLEYAKKIAKLVEENKIPEALNVLDVEMKRAGARPANYIYTLLIGACGRVGNTSKAFKLYTQMRKRGLKVTRATYTGLLNACATCRDSKTGLERVNFLRDKMREKQYDMNEANYNALIKVFGRHGKLSAAFTIVDEMLEKRIRPSLATFNFLLQACISDREAGFRHALLTWHKMRSRRVTPDLFSYNLLLRATRDCALGDEDATRLVIDALISPENQPILELDQKLKSSRLSFSPSSTSGQFSSTSYEPTESNPGMSFEETISESLPEGLIEGGSGANESSSMSMERVVENRPNLISRDPHLGSVISVGEVKTAQDRLLLLGGLSGVLSEMSADHLTPNIATFTLLLDCVPSALSAEQTLVSVMRRQRVKADTEFCNMLVKRRSFRGDYDRAKEVLTMFQEYCLEPDLITYGCLALTCDTQDKALKFIEEFNKSGFRLNKEILSAMLGQACHRFDVHYAETVLEMFIDYEVQPDKRVVKRTEDFVKKGLRIIGDKDKGLPLQGNLPGVVQASWFPGELFRFTRYHKKWLQRITVEEETPYETQFRVAQKKLATGTA</sequence>
<dbReference type="InterPro" id="IPR011990">
    <property type="entry name" value="TPR-like_helical_dom_sf"/>
</dbReference>
<dbReference type="GO" id="GO:0000049">
    <property type="term" value="F:tRNA binding"/>
    <property type="evidence" value="ECO:0007669"/>
    <property type="project" value="TreeGrafter"/>
</dbReference>
<feature type="compositionally biased region" description="Low complexity" evidence="3">
    <location>
        <begin position="393"/>
        <end position="408"/>
    </location>
</feature>
<dbReference type="InterPro" id="IPR033443">
    <property type="entry name" value="PROP1-like_PPR_dom"/>
</dbReference>
<dbReference type="NCBIfam" id="TIGR00756">
    <property type="entry name" value="PPR"/>
    <property type="match status" value="2"/>
</dbReference>
<feature type="domain" description="PROP1-like PPR" evidence="4">
    <location>
        <begin position="200"/>
        <end position="364"/>
    </location>
</feature>
<dbReference type="Gene3D" id="1.25.40.10">
    <property type="entry name" value="Tetratricopeptide repeat domain"/>
    <property type="match status" value="2"/>
</dbReference>
<dbReference type="GO" id="GO:0005759">
    <property type="term" value="C:mitochondrial matrix"/>
    <property type="evidence" value="ECO:0007669"/>
    <property type="project" value="TreeGrafter"/>
</dbReference>
<dbReference type="AlphaFoldDB" id="A0A8D8ZH05"/>
<accession>A0A8D8ZH05</accession>
<keyword evidence="1" id="KW-0677">Repeat</keyword>
<feature type="repeat" description="PPR" evidence="2">
    <location>
        <begin position="272"/>
        <end position="306"/>
    </location>
</feature>
<feature type="repeat" description="PPR" evidence="2">
    <location>
        <begin position="198"/>
        <end position="232"/>
    </location>
</feature>
<reference evidence="5" key="1">
    <citation type="submission" date="2021-05" db="EMBL/GenBank/DDBJ databases">
        <authorList>
            <person name="Alioto T."/>
            <person name="Alioto T."/>
            <person name="Gomez Garrido J."/>
        </authorList>
    </citation>
    <scope>NUCLEOTIDE SEQUENCE</scope>
</reference>
<dbReference type="EMBL" id="HBUF01514437">
    <property type="protein sequence ID" value="CAG6747455.1"/>
    <property type="molecule type" value="Transcribed_RNA"/>
</dbReference>
<dbReference type="GO" id="GO:0042780">
    <property type="term" value="P:tRNA 3'-end processing"/>
    <property type="evidence" value="ECO:0007669"/>
    <property type="project" value="TreeGrafter"/>
</dbReference>
<evidence type="ECO:0000313" key="5">
    <source>
        <dbReference type="EMBL" id="CAG6747455.1"/>
    </source>
</evidence>
<dbReference type="PANTHER" id="PTHR24014:SF6">
    <property type="entry name" value="PENTATRICOPEPTIDE REPEAT-CONTAINING PROTEIN 1, MITOCHONDRIAL"/>
    <property type="match status" value="1"/>
</dbReference>
<name>A0A8D8ZH05_9HEMI</name>
<evidence type="ECO:0000259" key="4">
    <source>
        <dbReference type="Pfam" id="PF17177"/>
    </source>
</evidence>
<evidence type="ECO:0000256" key="2">
    <source>
        <dbReference type="PROSITE-ProRule" id="PRU00708"/>
    </source>
</evidence>